<comment type="similarity">
    <text evidence="7">Belongs to the MPDU1 (TC 2.A.43.3) family.</text>
</comment>
<evidence type="ECO:0000256" key="3">
    <source>
        <dbReference type="ARBA" id="ARBA00022692"/>
    </source>
</evidence>
<gene>
    <name evidence="8" type="ORF">D9757_014176</name>
</gene>
<accession>A0A8H5FNP1</accession>
<dbReference type="SMART" id="SM00679">
    <property type="entry name" value="CTNS"/>
    <property type="match status" value="2"/>
</dbReference>
<keyword evidence="5" id="KW-1133">Transmembrane helix</keyword>
<dbReference type="GO" id="GO:0016020">
    <property type="term" value="C:membrane"/>
    <property type="evidence" value="ECO:0007669"/>
    <property type="project" value="UniProtKB-SubCell"/>
</dbReference>
<comment type="caution">
    <text evidence="8">The sequence shown here is derived from an EMBL/GenBank/DDBJ whole genome shotgun (WGS) entry which is preliminary data.</text>
</comment>
<evidence type="ECO:0000313" key="9">
    <source>
        <dbReference type="Proteomes" id="UP000518752"/>
    </source>
</evidence>
<dbReference type="Pfam" id="PF04193">
    <property type="entry name" value="PQ-loop"/>
    <property type="match status" value="2"/>
</dbReference>
<dbReference type="Proteomes" id="UP000518752">
    <property type="component" value="Unassembled WGS sequence"/>
</dbReference>
<evidence type="ECO:0000256" key="1">
    <source>
        <dbReference type="ARBA" id="ARBA00004141"/>
    </source>
</evidence>
<name>A0A8H5FNP1_9AGAR</name>
<dbReference type="InterPro" id="IPR016817">
    <property type="entry name" value="MannP-dilichol_defect-1"/>
</dbReference>
<evidence type="ECO:0000256" key="4">
    <source>
        <dbReference type="ARBA" id="ARBA00022737"/>
    </source>
</evidence>
<reference evidence="8 9" key="1">
    <citation type="journal article" date="2020" name="ISME J.">
        <title>Uncovering the hidden diversity of litter-decomposition mechanisms in mushroom-forming fungi.</title>
        <authorList>
            <person name="Floudas D."/>
            <person name="Bentzer J."/>
            <person name="Ahren D."/>
            <person name="Johansson T."/>
            <person name="Persson P."/>
            <person name="Tunlid A."/>
        </authorList>
    </citation>
    <scope>NUCLEOTIDE SEQUENCE [LARGE SCALE GENOMIC DNA]</scope>
    <source>
        <strain evidence="8 9">CBS 406.79</strain>
    </source>
</reference>
<dbReference type="InterPro" id="IPR006603">
    <property type="entry name" value="PQ-loop_rpt"/>
</dbReference>
<evidence type="ECO:0000256" key="5">
    <source>
        <dbReference type="ARBA" id="ARBA00022989"/>
    </source>
</evidence>
<dbReference type="FunFam" id="1.20.1280.290:FF:000006">
    <property type="entry name" value="mannose-P-dolichol utilization defect 1 protein"/>
    <property type="match status" value="1"/>
</dbReference>
<keyword evidence="2" id="KW-0813">Transport</keyword>
<evidence type="ECO:0008006" key="10">
    <source>
        <dbReference type="Google" id="ProtNLM"/>
    </source>
</evidence>
<dbReference type="EMBL" id="JAACJN010000448">
    <property type="protein sequence ID" value="KAF5343514.1"/>
    <property type="molecule type" value="Genomic_DNA"/>
</dbReference>
<keyword evidence="9" id="KW-1185">Reference proteome</keyword>
<evidence type="ECO:0000256" key="2">
    <source>
        <dbReference type="ARBA" id="ARBA00022448"/>
    </source>
</evidence>
<sequence>MDSVTEKLVLAAQNLPVPIQELGANLSAPIRELGKCYTSLVEKLDFSDVECVKLALSKGLGLGIVVGGSIVKVPQISLILRTSDSSGLSVSANVLETLSYLITLFYSYKNSFPFSTYGENVFLGVQNIVVSLLTILYGDSPNASRRTGDTGLLTAFFVAAIASLNSMSLENLAYLQLATIPLSLFAKVPQIAANYNAKSTGQLSAFAVASQIAGCTARLYTTSTEIGDSSVQAAFGLALVLNLIIGIQMFTYWGNAPPKASTRKVEEKQKIYAPEIQVVDDSLSQDYFLANGGQKNISGKRAEQAEGSSRKWARKVD</sequence>
<evidence type="ECO:0000256" key="6">
    <source>
        <dbReference type="ARBA" id="ARBA00023136"/>
    </source>
</evidence>
<keyword evidence="6" id="KW-0472">Membrane</keyword>
<evidence type="ECO:0000256" key="7">
    <source>
        <dbReference type="ARBA" id="ARBA00038475"/>
    </source>
</evidence>
<keyword evidence="4" id="KW-0677">Repeat</keyword>
<keyword evidence="3" id="KW-0812">Transmembrane</keyword>
<dbReference type="PANTHER" id="PTHR12226">
    <property type="entry name" value="MANNOSE-P-DOLICHOL UTILIZATION DEFECT 1 LEC35 -RELATED"/>
    <property type="match status" value="1"/>
</dbReference>
<dbReference type="AlphaFoldDB" id="A0A8H5FNP1"/>
<comment type="subcellular location">
    <subcellularLocation>
        <location evidence="1">Membrane</location>
        <topology evidence="1">Multi-pass membrane protein</topology>
    </subcellularLocation>
</comment>
<proteinExistence type="inferred from homology"/>
<dbReference type="Gene3D" id="1.20.1280.290">
    <property type="match status" value="2"/>
</dbReference>
<protein>
    <recommendedName>
        <fullName evidence="10">Mannose-P-dolichol utilization defect 1 protein homolog</fullName>
    </recommendedName>
</protein>
<dbReference type="OrthoDB" id="271506at2759"/>
<dbReference type="PANTHER" id="PTHR12226:SF2">
    <property type="entry name" value="MANNOSE-P-DOLICHOL UTILIZATION DEFECT 1 PROTEIN"/>
    <property type="match status" value="1"/>
</dbReference>
<evidence type="ECO:0000313" key="8">
    <source>
        <dbReference type="EMBL" id="KAF5343514.1"/>
    </source>
</evidence>
<organism evidence="8 9">
    <name type="scientific">Collybiopsis confluens</name>
    <dbReference type="NCBI Taxonomy" id="2823264"/>
    <lineage>
        <taxon>Eukaryota</taxon>
        <taxon>Fungi</taxon>
        <taxon>Dikarya</taxon>
        <taxon>Basidiomycota</taxon>
        <taxon>Agaricomycotina</taxon>
        <taxon>Agaricomycetes</taxon>
        <taxon>Agaricomycetidae</taxon>
        <taxon>Agaricales</taxon>
        <taxon>Marasmiineae</taxon>
        <taxon>Omphalotaceae</taxon>
        <taxon>Collybiopsis</taxon>
    </lineage>
</organism>